<dbReference type="GO" id="GO:0046872">
    <property type="term" value="F:metal ion binding"/>
    <property type="evidence" value="ECO:0007669"/>
    <property type="project" value="InterPro"/>
</dbReference>
<dbReference type="AlphaFoldDB" id="A0A0C5V1Y6"/>
<keyword evidence="3" id="KW-1185">Reference proteome</keyword>
<dbReference type="KEGG" id="gsn:YC6258_01517"/>
<keyword evidence="1" id="KW-0472">Membrane</keyword>
<keyword evidence="1" id="KW-0812">Transmembrane</keyword>
<dbReference type="STRING" id="1445510.YC6258_01517"/>
<keyword evidence="1" id="KW-1133">Transmembrane helix</keyword>
<evidence type="ECO:0000256" key="1">
    <source>
        <dbReference type="SAM" id="Phobius"/>
    </source>
</evidence>
<feature type="transmembrane region" description="Helical" evidence="1">
    <location>
        <begin position="12"/>
        <end position="32"/>
    </location>
</feature>
<dbReference type="Proteomes" id="UP000032266">
    <property type="component" value="Chromosome"/>
</dbReference>
<sequence>MSVKRKQLGFIQLSRTTLWIVIIVLIPLVVVLNNMGSKTEKQSLPETIDKFDISSLSIGRLGADRWIKLPGSGLIALSVAQKRMPVSRIDIPEHQDFSFSFRNGMAVTRVVIPATQAQLEVTLDFLDQWLSPVMSDDVLVMSGEVDAGMLESVRTELHKAKGKAVDVAIPAPTALTVIASPSFGSPEQLAMIVAADILSHRMAGYDLQLRWDHQRTTSYLMLNTTIQPDWLTEPSEQEYAAALQPLKQFADVSLRSPAQIHSYLTAMAIYDLPDTFMSHQTERLEALTLQQVQQVLHSFNK</sequence>
<protein>
    <submittedName>
        <fullName evidence="2">Putative Zn-dependent peptidase</fullName>
    </submittedName>
</protein>
<organism evidence="2 3">
    <name type="scientific">Gynuella sunshinyii YC6258</name>
    <dbReference type="NCBI Taxonomy" id="1445510"/>
    <lineage>
        <taxon>Bacteria</taxon>
        <taxon>Pseudomonadati</taxon>
        <taxon>Pseudomonadota</taxon>
        <taxon>Gammaproteobacteria</taxon>
        <taxon>Oceanospirillales</taxon>
        <taxon>Saccharospirillaceae</taxon>
        <taxon>Gynuella</taxon>
    </lineage>
</organism>
<gene>
    <name evidence="2" type="ORF">YC6258_01517</name>
</gene>
<reference evidence="2 3" key="1">
    <citation type="submission" date="2014-01" db="EMBL/GenBank/DDBJ databases">
        <title>Full genme sequencing of cellulolytic bacterium Gynuella sunshinyii YC6258T gen. nov., sp. nov.</title>
        <authorList>
            <person name="Khan H."/>
            <person name="Chung E.J."/>
            <person name="Chung Y.R."/>
        </authorList>
    </citation>
    <scope>NUCLEOTIDE SEQUENCE [LARGE SCALE GENOMIC DNA]</scope>
    <source>
        <strain evidence="2 3">YC6258</strain>
    </source>
</reference>
<dbReference type="EMBL" id="CP007142">
    <property type="protein sequence ID" value="AJQ93565.1"/>
    <property type="molecule type" value="Genomic_DNA"/>
</dbReference>
<accession>A0A0C5V1Y6</accession>
<evidence type="ECO:0000313" key="3">
    <source>
        <dbReference type="Proteomes" id="UP000032266"/>
    </source>
</evidence>
<name>A0A0C5V1Y6_9GAMM</name>
<proteinExistence type="predicted"/>
<dbReference type="HOGENOM" id="CLU_933427_0_0_6"/>
<dbReference type="InterPro" id="IPR011249">
    <property type="entry name" value="Metalloenz_LuxS/M16"/>
</dbReference>
<dbReference type="RefSeq" id="WP_044616316.1">
    <property type="nucleotide sequence ID" value="NZ_CP007142.1"/>
</dbReference>
<dbReference type="SUPFAM" id="SSF63411">
    <property type="entry name" value="LuxS/MPP-like metallohydrolase"/>
    <property type="match status" value="1"/>
</dbReference>
<dbReference type="Gene3D" id="3.30.830.10">
    <property type="entry name" value="Metalloenzyme, LuxS/M16 peptidase-like"/>
    <property type="match status" value="1"/>
</dbReference>
<evidence type="ECO:0000313" key="2">
    <source>
        <dbReference type="EMBL" id="AJQ93565.1"/>
    </source>
</evidence>